<reference evidence="2" key="1">
    <citation type="submission" date="2022-07" db="EMBL/GenBank/DDBJ databases">
        <title>Genome analysis of Parmales, a sister group of diatoms, reveals the evolutionary specialization of diatoms from phago-mixotrophs to photoautotrophs.</title>
        <authorList>
            <person name="Ban H."/>
            <person name="Sato S."/>
            <person name="Yoshikawa S."/>
            <person name="Kazumasa Y."/>
            <person name="Nakamura Y."/>
            <person name="Ichinomiya M."/>
            <person name="Saitoh K."/>
            <person name="Sato N."/>
            <person name="Blanc-Mathieu R."/>
            <person name="Endo H."/>
            <person name="Kuwata A."/>
            <person name="Ogata H."/>
        </authorList>
    </citation>
    <scope>NUCLEOTIDE SEQUENCE</scope>
</reference>
<accession>A0A9W7AFX0</accession>
<dbReference type="InterPro" id="IPR024943">
    <property type="entry name" value="Enhancer_polycomb"/>
</dbReference>
<dbReference type="GO" id="GO:0035267">
    <property type="term" value="C:NuA4 histone acetyltransferase complex"/>
    <property type="evidence" value="ECO:0007669"/>
    <property type="project" value="InterPro"/>
</dbReference>
<sequence length="607" mass="67460">MSPPSAAVVDPDQPQPPPLDVYKNLSLIRSAQDSVIVSITGPSGPSPPPNDAFEVNEILAQDGTNIITYKRKVHDLSNASSAALPPKKKLDIPVPHIMVNDSYLTDVSADYSRPKEFIRYKRLTPKEREAGIDYNLDTVDMEFLENHEKWGKNGTEREKIEKIVTGGRSRVNEDLDGVPEELRKFYEGEEEEGVGEIEVPRFTTTGGDLPKYPNNGGVVFTLTPSILEAGIDLVEKMTDTSHPVTLDSFRQKFVREFSPHGCKGTKAHLEIASDIYKHWLARRVANKLPLLRMFWPPTSSNDTNPHAVFRPRAVEKYKLRRMRKDDVDSFRKMQILRMDFERTRQCCRLVKKREEVALIQAKVEREQFEQNLYDCVDTSGEERTPGLDFEDTEKALVVKQPDFTMGGGVEGAAGGGGGGGGANKRRKLETEEGGGEIEESRTGVPLFTEWLPGRVQYRVVDGEVREVGQVGAVVSNYLDPTEIVQTASRFLFKHRGRIGRGGRVLIDRIPKSLPPGPPHASSPPPGGPSPSAVQHHAKFLGGGIQPFRGGLLDLVPPPFSNPMVRESVNEIGSVWTDDEEEEVVGRGEWAGEDKEIWGGERDVWDGI</sequence>
<feature type="compositionally biased region" description="Pro residues" evidence="1">
    <location>
        <begin position="512"/>
        <end position="528"/>
    </location>
</feature>
<dbReference type="Proteomes" id="UP001165082">
    <property type="component" value="Unassembled WGS sequence"/>
</dbReference>
<feature type="region of interest" description="Disordered" evidence="1">
    <location>
        <begin position="508"/>
        <end position="535"/>
    </location>
</feature>
<comment type="caution">
    <text evidence="2">The sequence shown here is derived from an EMBL/GenBank/DDBJ whole genome shotgun (WGS) entry which is preliminary data.</text>
</comment>
<dbReference type="PANTHER" id="PTHR14898">
    <property type="entry name" value="ENHANCER OF POLYCOMB"/>
    <property type="match status" value="1"/>
</dbReference>
<evidence type="ECO:0008006" key="4">
    <source>
        <dbReference type="Google" id="ProtNLM"/>
    </source>
</evidence>
<dbReference type="AlphaFoldDB" id="A0A9W7AFX0"/>
<feature type="region of interest" description="Disordered" evidence="1">
    <location>
        <begin position="412"/>
        <end position="440"/>
    </location>
</feature>
<gene>
    <name evidence="2" type="ORF">TrRE_jg6814</name>
</gene>
<evidence type="ECO:0000313" key="3">
    <source>
        <dbReference type="Proteomes" id="UP001165082"/>
    </source>
</evidence>
<organism evidence="2 3">
    <name type="scientific">Triparma retinervis</name>
    <dbReference type="NCBI Taxonomy" id="2557542"/>
    <lineage>
        <taxon>Eukaryota</taxon>
        <taxon>Sar</taxon>
        <taxon>Stramenopiles</taxon>
        <taxon>Ochrophyta</taxon>
        <taxon>Bolidophyceae</taxon>
        <taxon>Parmales</taxon>
        <taxon>Triparmaceae</taxon>
        <taxon>Triparma</taxon>
    </lineage>
</organism>
<protein>
    <recommendedName>
        <fullName evidence="4">Enhancer of polycomb-like protein</fullName>
    </recommendedName>
</protein>
<evidence type="ECO:0000313" key="2">
    <source>
        <dbReference type="EMBL" id="GMH68453.1"/>
    </source>
</evidence>
<keyword evidence="3" id="KW-1185">Reference proteome</keyword>
<feature type="compositionally biased region" description="Gly residues" evidence="1">
    <location>
        <begin position="412"/>
        <end position="422"/>
    </location>
</feature>
<name>A0A9W7AFX0_9STRA</name>
<evidence type="ECO:0000256" key="1">
    <source>
        <dbReference type="SAM" id="MobiDB-lite"/>
    </source>
</evidence>
<dbReference type="EMBL" id="BRXZ01004101">
    <property type="protein sequence ID" value="GMH68453.1"/>
    <property type="molecule type" value="Genomic_DNA"/>
</dbReference>
<proteinExistence type="predicted"/>
<dbReference type="OrthoDB" id="435275at2759"/>
<dbReference type="GO" id="GO:0006357">
    <property type="term" value="P:regulation of transcription by RNA polymerase II"/>
    <property type="evidence" value="ECO:0007669"/>
    <property type="project" value="InterPro"/>
</dbReference>